<keyword evidence="3" id="KW-0862">Zinc</keyword>
<dbReference type="InterPro" id="IPR047153">
    <property type="entry name" value="TRIM45/56/19-like"/>
</dbReference>
<keyword evidence="7" id="KW-1185">Reference proteome</keyword>
<dbReference type="AlphaFoldDB" id="A0A7J7KQL5"/>
<name>A0A7J7KQL5_BUGNE</name>
<dbReference type="OrthoDB" id="9992988at2759"/>
<organism evidence="6 7">
    <name type="scientific">Bugula neritina</name>
    <name type="common">Brown bryozoan</name>
    <name type="synonym">Sertularia neritina</name>
    <dbReference type="NCBI Taxonomy" id="10212"/>
    <lineage>
        <taxon>Eukaryota</taxon>
        <taxon>Metazoa</taxon>
        <taxon>Spiralia</taxon>
        <taxon>Lophotrochozoa</taxon>
        <taxon>Bryozoa</taxon>
        <taxon>Gymnolaemata</taxon>
        <taxon>Cheilostomatida</taxon>
        <taxon>Flustrina</taxon>
        <taxon>Buguloidea</taxon>
        <taxon>Bugulidae</taxon>
        <taxon>Bugula</taxon>
    </lineage>
</organism>
<dbReference type="InterPro" id="IPR017907">
    <property type="entry name" value="Znf_RING_CS"/>
</dbReference>
<gene>
    <name evidence="6" type="ORF">EB796_001193</name>
</gene>
<dbReference type="GO" id="GO:0061630">
    <property type="term" value="F:ubiquitin protein ligase activity"/>
    <property type="evidence" value="ECO:0007669"/>
    <property type="project" value="TreeGrafter"/>
</dbReference>
<dbReference type="PROSITE" id="PS50089">
    <property type="entry name" value="ZF_RING_2"/>
    <property type="match status" value="1"/>
</dbReference>
<keyword evidence="1" id="KW-0479">Metal-binding</keyword>
<evidence type="ECO:0000313" key="6">
    <source>
        <dbReference type="EMBL" id="KAF6040480.1"/>
    </source>
</evidence>
<dbReference type="PROSITE" id="PS00518">
    <property type="entry name" value="ZF_RING_1"/>
    <property type="match status" value="1"/>
</dbReference>
<reference evidence="6" key="1">
    <citation type="submission" date="2020-06" db="EMBL/GenBank/DDBJ databases">
        <title>Draft genome of Bugula neritina, a colonial animal packing powerful symbionts and potential medicines.</title>
        <authorList>
            <person name="Rayko M."/>
        </authorList>
    </citation>
    <scope>NUCLEOTIDE SEQUENCE [LARGE SCALE GENOMIC DNA]</scope>
    <source>
        <strain evidence="6">Kwan_BN1</strain>
    </source>
</reference>
<comment type="caution">
    <text evidence="6">The sequence shown here is derived from an EMBL/GenBank/DDBJ whole genome shotgun (WGS) entry which is preliminary data.</text>
</comment>
<evidence type="ECO:0000256" key="3">
    <source>
        <dbReference type="ARBA" id="ARBA00022833"/>
    </source>
</evidence>
<evidence type="ECO:0000256" key="4">
    <source>
        <dbReference type="PROSITE-ProRule" id="PRU00175"/>
    </source>
</evidence>
<evidence type="ECO:0000256" key="1">
    <source>
        <dbReference type="ARBA" id="ARBA00022723"/>
    </source>
</evidence>
<proteinExistence type="predicted"/>
<evidence type="ECO:0000313" key="7">
    <source>
        <dbReference type="Proteomes" id="UP000593567"/>
    </source>
</evidence>
<keyword evidence="2 4" id="KW-0863">Zinc-finger</keyword>
<dbReference type="EMBL" id="VXIV02000138">
    <property type="protein sequence ID" value="KAF6040480.1"/>
    <property type="molecule type" value="Genomic_DNA"/>
</dbReference>
<dbReference type="SUPFAM" id="SSF57850">
    <property type="entry name" value="RING/U-box"/>
    <property type="match status" value="1"/>
</dbReference>
<dbReference type="InterPro" id="IPR018957">
    <property type="entry name" value="Znf_C3HC4_RING-type"/>
</dbReference>
<dbReference type="GO" id="GO:0008270">
    <property type="term" value="F:zinc ion binding"/>
    <property type="evidence" value="ECO:0007669"/>
    <property type="project" value="UniProtKB-KW"/>
</dbReference>
<dbReference type="Pfam" id="PF00097">
    <property type="entry name" value="zf-C3HC4"/>
    <property type="match status" value="1"/>
</dbReference>
<sequence length="186" mass="21014">MSKKPVGHPYTFSKASSNACSILPHSVVICKLCNGLAVKPTYLQCKHSFCDLCLVNYVKIKKYQESLDFPCPFCGNLSAPPWGIWHLSDKILACSHDEFYQTWKYQPMCDHCATEGFYATAGRRCLQCQVNLCDTCSYTHSVMIATQSHCVTNLMCKVGKYNQRKNQNQDSETDLFSTQGHYISPV</sequence>
<dbReference type="PANTHER" id="PTHR25462">
    <property type="entry name" value="BONUS, ISOFORM C-RELATED"/>
    <property type="match status" value="1"/>
</dbReference>
<dbReference type="SMART" id="SM00184">
    <property type="entry name" value="RING"/>
    <property type="match status" value="1"/>
</dbReference>
<dbReference type="Gene3D" id="3.30.40.10">
    <property type="entry name" value="Zinc/RING finger domain, C3HC4 (zinc finger)"/>
    <property type="match status" value="1"/>
</dbReference>
<dbReference type="PANTHER" id="PTHR25462:SF296">
    <property type="entry name" value="MEIOTIC P26, ISOFORM F"/>
    <property type="match status" value="1"/>
</dbReference>
<dbReference type="InterPro" id="IPR013083">
    <property type="entry name" value="Znf_RING/FYVE/PHD"/>
</dbReference>
<protein>
    <recommendedName>
        <fullName evidence="5">RING-type domain-containing protein</fullName>
    </recommendedName>
</protein>
<accession>A0A7J7KQL5</accession>
<dbReference type="CDD" id="cd19757">
    <property type="entry name" value="Bbox1"/>
    <property type="match status" value="1"/>
</dbReference>
<evidence type="ECO:0000259" key="5">
    <source>
        <dbReference type="PROSITE" id="PS50089"/>
    </source>
</evidence>
<dbReference type="InterPro" id="IPR001841">
    <property type="entry name" value="Znf_RING"/>
</dbReference>
<dbReference type="Proteomes" id="UP000593567">
    <property type="component" value="Unassembled WGS sequence"/>
</dbReference>
<feature type="domain" description="RING-type" evidence="5">
    <location>
        <begin position="30"/>
        <end position="74"/>
    </location>
</feature>
<evidence type="ECO:0000256" key="2">
    <source>
        <dbReference type="ARBA" id="ARBA00022771"/>
    </source>
</evidence>